<reference evidence="3 4" key="1">
    <citation type="submission" date="2024-02" db="EMBL/GenBank/DDBJ databases">
        <title>High-quality chromosome-scale genome assembly of Pensacola bahiagrass (Paspalum notatum Flugge var. saurae).</title>
        <authorList>
            <person name="Vega J.M."/>
            <person name="Podio M."/>
            <person name="Orjuela J."/>
            <person name="Siena L.A."/>
            <person name="Pessino S.C."/>
            <person name="Combes M.C."/>
            <person name="Mariac C."/>
            <person name="Albertini E."/>
            <person name="Pupilli F."/>
            <person name="Ortiz J.P.A."/>
            <person name="Leblanc O."/>
        </authorList>
    </citation>
    <scope>NUCLEOTIDE SEQUENCE [LARGE SCALE GENOMIC DNA]</scope>
    <source>
        <strain evidence="3">R1</strain>
        <tissue evidence="3">Leaf</tissue>
    </source>
</reference>
<dbReference type="Proteomes" id="UP001341281">
    <property type="component" value="Chromosome 07"/>
</dbReference>
<dbReference type="InterPro" id="IPR036047">
    <property type="entry name" value="F-box-like_dom_sf"/>
</dbReference>
<feature type="domain" description="F-box" evidence="2">
    <location>
        <begin position="529"/>
        <end position="568"/>
    </location>
</feature>
<dbReference type="CDD" id="cd22160">
    <property type="entry name" value="F-box_AtFBL13-like"/>
    <property type="match status" value="1"/>
</dbReference>
<organism evidence="3 4">
    <name type="scientific">Paspalum notatum var. saurae</name>
    <dbReference type="NCBI Taxonomy" id="547442"/>
    <lineage>
        <taxon>Eukaryota</taxon>
        <taxon>Viridiplantae</taxon>
        <taxon>Streptophyta</taxon>
        <taxon>Embryophyta</taxon>
        <taxon>Tracheophyta</taxon>
        <taxon>Spermatophyta</taxon>
        <taxon>Magnoliopsida</taxon>
        <taxon>Liliopsida</taxon>
        <taxon>Poales</taxon>
        <taxon>Poaceae</taxon>
        <taxon>PACMAD clade</taxon>
        <taxon>Panicoideae</taxon>
        <taxon>Andropogonodae</taxon>
        <taxon>Paspaleae</taxon>
        <taxon>Paspalinae</taxon>
        <taxon>Paspalum</taxon>
    </lineage>
</organism>
<name>A0AAQ3U5S4_PASNO</name>
<dbReference type="InterPro" id="IPR001810">
    <property type="entry name" value="F-box_dom"/>
</dbReference>
<dbReference type="SUPFAM" id="SSF81383">
    <property type="entry name" value="F-box domain"/>
    <property type="match status" value="2"/>
</dbReference>
<gene>
    <name evidence="3" type="ORF">U9M48_032641</name>
</gene>
<dbReference type="Gene3D" id="3.80.10.10">
    <property type="entry name" value="Ribonuclease Inhibitor"/>
    <property type="match status" value="2"/>
</dbReference>
<dbReference type="Pfam" id="PF00646">
    <property type="entry name" value="F-box"/>
    <property type="match status" value="2"/>
</dbReference>
<proteinExistence type="predicted"/>
<feature type="compositionally biased region" description="Basic and acidic residues" evidence="1">
    <location>
        <begin position="77"/>
        <end position="88"/>
    </location>
</feature>
<keyword evidence="4" id="KW-1185">Reference proteome</keyword>
<dbReference type="InterPro" id="IPR032675">
    <property type="entry name" value="LRR_dom_sf"/>
</dbReference>
<evidence type="ECO:0000256" key="1">
    <source>
        <dbReference type="SAM" id="MobiDB-lite"/>
    </source>
</evidence>
<dbReference type="SMART" id="SM00256">
    <property type="entry name" value="FBOX"/>
    <property type="match status" value="2"/>
</dbReference>
<sequence>MTFNVVGFESLGLQATHLLELLPLSGPAVLPHTLTHCPAACATIRVIGCPFQPLPWSKGREEGLLIRLRSAAEEGLRTGHSMELETRGKRARTSSGRSSLTDDQLSSLSDGLIHHIMSFLKARQVVQTCVLSSRWRYLWCSVPCLDIDQEEFETAGPNRDTEEGWYNFEYFTDHLLINNISIALLDTFRLRVSGQCCFENIQRKQAARWIRHGIKYSTQEPGIQRQGLSSSSWGVKRLHLSNINLDDSFMKHVHSGCQCLEDLELNSCWCTFHEITSDTLKNLILKNCCCSGLSVITSPMLKSLVIDGCKNRDDCLLVITAPAVAYLHLSVEVWLFRGGVLLNRMPSLAKALIHLQDNIRRPKKLSGDQFNLLDSVSNQFNLLDSLSNVRSLYLSDFKAMAISEKFPEFQNLRTLLLEKCDLSDNFQMLRHFLQRSPNLEHLTLRHCKFSPKKRKGKGCLIQLNVQCKNLKLTEVIYRDEDVQMLVDLLLSISGDLPKNNIKLTMLETRGKRARTSSSSSLTSDRLSSLSDGLIHRIMSFLKARQVVQTCVLSSRWRYLWRSVPCLDIDQEEFETAGPNRETEKEWHNFEYFTDHLLINNISIALLDTFRLRVTGQCYFNNIQSRQAARWIRYGIKYRTQEPGIQRQGLNSSSWHLKRLHLTNIHLDDSFMKHVNSGCQCLEDLELKSCWCTFHEITSDTLKNLILKNCYYSGLSVITSPMLKSLVIDRCENRYDCLLVITTPVVAYLHLSVEVWLLRGGVLLNRMPSLAKALIHLQDNFRRPKKLSGDQFNLLDSVSNQFHLLDSMSNVSSLYLSDFKAMAISEEFPEFQNLRTLLLEKCDLSDNFQMLGHFLQHSPNLEHLTLRHCKFSPKKRKGKGCLIQLNVRCKNLTLTEIIYRDEDVQMLVDLLLSISGDLPKNNIKLTMVDLDHH</sequence>
<feature type="domain" description="F-box" evidence="2">
    <location>
        <begin position="108"/>
        <end position="147"/>
    </location>
</feature>
<protein>
    <recommendedName>
        <fullName evidence="2">F-box domain-containing protein</fullName>
    </recommendedName>
</protein>
<feature type="region of interest" description="Disordered" evidence="1">
    <location>
        <begin position="77"/>
        <end position="103"/>
    </location>
</feature>
<accession>A0AAQ3U5S4</accession>
<dbReference type="SUPFAM" id="SSF52047">
    <property type="entry name" value="RNI-like"/>
    <property type="match status" value="2"/>
</dbReference>
<dbReference type="Gene3D" id="1.20.1280.50">
    <property type="match status" value="2"/>
</dbReference>
<evidence type="ECO:0000313" key="4">
    <source>
        <dbReference type="Proteomes" id="UP001341281"/>
    </source>
</evidence>
<dbReference type="InterPro" id="IPR053781">
    <property type="entry name" value="F-box_AtFBL13-like"/>
</dbReference>
<dbReference type="InterPro" id="IPR053197">
    <property type="entry name" value="F-box_SCFL_complex_component"/>
</dbReference>
<dbReference type="EMBL" id="CP144751">
    <property type="protein sequence ID" value="WVZ85755.1"/>
    <property type="molecule type" value="Genomic_DNA"/>
</dbReference>
<evidence type="ECO:0000313" key="3">
    <source>
        <dbReference type="EMBL" id="WVZ85755.1"/>
    </source>
</evidence>
<dbReference type="AlphaFoldDB" id="A0AAQ3U5S4"/>
<dbReference type="PANTHER" id="PTHR34223:SF65">
    <property type="entry name" value="OS04G0440300 PROTEIN"/>
    <property type="match status" value="1"/>
</dbReference>
<evidence type="ECO:0000259" key="2">
    <source>
        <dbReference type="SMART" id="SM00256"/>
    </source>
</evidence>
<dbReference type="PANTHER" id="PTHR34223">
    <property type="entry name" value="OS11G0201299 PROTEIN"/>
    <property type="match status" value="1"/>
</dbReference>